<keyword evidence="1" id="KW-0677">Repeat</keyword>
<reference evidence="7 8" key="1">
    <citation type="submission" date="2017-10" db="EMBL/GenBank/DDBJ databases">
        <title>Comparative genomics in systemic dimorphic fungi from Ajellomycetaceae.</title>
        <authorList>
            <person name="Munoz J.F."/>
            <person name="Mcewen J.G."/>
            <person name="Clay O.K."/>
            <person name="Cuomo C.A."/>
        </authorList>
    </citation>
    <scope>NUCLEOTIDE SEQUENCE [LARGE SCALE GENOMIC DNA]</scope>
    <source>
        <strain evidence="7 8">UAMH7299</strain>
    </source>
</reference>
<sequence length="1440" mass="159490">MATTTSCTTDVDALWKAAVDRYEQVTAVKIDHLSPAKCVDDILQEIHDRESRFKTRRHDGSKLDRFRTLVGRSLVPIEKVGDVLSQASSNAFQPSAAIFTAVKYLISATNSVSADYDKLIEFFEDLDLYLNRLKVLEKRISPIPELKAALVDVLTSVLVLCGISAKYIKTKRIVKAFRNLVSGEDDELQVAYSHFHKMVEHEGRIIGNATLAAVEQLRTESSEGNKAVLARAELVHRHLESMYDLLLQSNASQLICRAIGREVAAERERIMKGLSTLTFHAKQRDTLAIHQEGTNQWVLQSNEFQAWFKDNKNSTLWCHGIPGGGKTVITSVVVNYVSEAIRGTNAAVAYLYCDYKNPETHAELQLLSSIARQLVEQIRPIPPEVSEFLDRNAEKKRNPTEDEWVALVKSLCLLFQNTYLFVDALDECPERNRDNFVRIIKKLEACIRFLFTSRPHIDLPVKFTNLSRIAISASKSDLETFLESGINRSNRLSKFVSKDPSLKGDIFERLEENATGMFLLAHLQMDFLCRQNNLKQVRKAMSTLPMDIDEFYDDAMRRVKDQGSEDYEFARKAISYIFCAKRPFHVLELCHALAVEAGDTELDEDAFPEMEILLNVSAGLIKIDDNSSTIGFVHYTLQEYFEKHPENLLPDPDTEIASVCLAYLSFDALGSGPCSDGESLKRRLEEYRLLDYATNNWGHHCKKQLSEQVDMALTYLGQPNSLSSSIQVLYATSYRRKDWYDRFPKQFGPLHAGAYWCLDKVLEALLQGGIEVDIRDSYGATALVIAAKHGHRDAVQILLNNRANINAKTDTGETALYWAARKGHSEIVTLLLRNGADAIMDDEGWSGLHWAVVRGNIEVATILLESGVELDGGRDGKIRALYLAAEEKQEVMVQMLIDSGVDVNAGDSSQSRALDFATVAGHEPTIRALLEGGAGINLRDAYYNSALHWAVSDVPTARLLLENGADIHAKNDQGQTPLCWTAQGESVEVAQLLLDYKADVNLKDVNGITALHRASLKGCEAMVNLLIEHGASPNAEDKDGWTPLHGACVNQHKHLVPLFLDLVKDGRAIVDSVDLQKKDPKKRSMLAKLAGEKQQGSTVVTDLRYAAQEGQVGRLQMMLDKGANINGKDAAGYTALETSIFENREEAVRVLLENGADVNLRGSSECSPLHLAIEHSTGPIVQLLIDYEADANAMVYGSTSLILAASLGKSEIVQSLIRAGAGVNLQDLSGQTALHVASSKGWRVVLQSLIDEGASLDVVDDCGRTALMLAVEKLQSATVKLLLNKEVSVNARAQDGSTALHLAAFKGDLKNMRLLLSAGAEVDALTQNNFTALHIVTLAGSHVMVRLLLKYGADTTIEADWSGLEEADGHGAYSEDRAIDSWSWTLHDFLLEQRDICYETDATQRMSARHLALAAGHVEVQRILDHHDCKVDQRKTSSAM</sequence>
<evidence type="ECO:0000256" key="3">
    <source>
        <dbReference type="PROSITE-ProRule" id="PRU00023"/>
    </source>
</evidence>
<dbReference type="Pfam" id="PF22939">
    <property type="entry name" value="WHD_GPIID"/>
    <property type="match status" value="1"/>
</dbReference>
<evidence type="ECO:0000256" key="1">
    <source>
        <dbReference type="ARBA" id="ARBA00022737"/>
    </source>
</evidence>
<dbReference type="Pfam" id="PF13637">
    <property type="entry name" value="Ank_4"/>
    <property type="match status" value="1"/>
</dbReference>
<feature type="repeat" description="ANK" evidence="3">
    <location>
        <begin position="1328"/>
        <end position="1360"/>
    </location>
</feature>
<keyword evidence="8" id="KW-1185">Reference proteome</keyword>
<feature type="repeat" description="ANK" evidence="3">
    <location>
        <begin position="1262"/>
        <end position="1294"/>
    </location>
</feature>
<dbReference type="PROSITE" id="PS50088">
    <property type="entry name" value="ANK_REPEAT"/>
    <property type="match status" value="15"/>
</dbReference>
<evidence type="ECO:0000313" key="8">
    <source>
        <dbReference type="Proteomes" id="UP000224634"/>
    </source>
</evidence>
<evidence type="ECO:0000313" key="7">
    <source>
        <dbReference type="EMBL" id="PGH21367.1"/>
    </source>
</evidence>
<evidence type="ECO:0000259" key="4">
    <source>
        <dbReference type="Pfam" id="PF17109"/>
    </source>
</evidence>
<dbReference type="STRING" id="1447883.A0A2B7YL89"/>
<protein>
    <submittedName>
        <fullName evidence="7">Uncharacterized protein</fullName>
    </submittedName>
</protein>
<dbReference type="InterPro" id="IPR054471">
    <property type="entry name" value="GPIID_WHD"/>
</dbReference>
<evidence type="ECO:0000256" key="2">
    <source>
        <dbReference type="ARBA" id="ARBA00023043"/>
    </source>
</evidence>
<dbReference type="Pfam" id="PF24883">
    <property type="entry name" value="NPHP3_N"/>
    <property type="match status" value="1"/>
</dbReference>
<accession>A0A2B7YL89</accession>
<dbReference type="InterPro" id="IPR027417">
    <property type="entry name" value="P-loop_NTPase"/>
</dbReference>
<feature type="domain" description="Nephrocystin 3-like N-terminal" evidence="6">
    <location>
        <begin position="293"/>
        <end position="454"/>
    </location>
</feature>
<dbReference type="SUPFAM" id="SSF48403">
    <property type="entry name" value="Ankyrin repeat"/>
    <property type="match status" value="2"/>
</dbReference>
<dbReference type="Proteomes" id="UP000224634">
    <property type="component" value="Unassembled WGS sequence"/>
</dbReference>
<feature type="domain" description="GPI inositol-deacylase winged helix" evidence="5">
    <location>
        <begin position="566"/>
        <end position="643"/>
    </location>
</feature>
<feature type="repeat" description="ANK" evidence="3">
    <location>
        <begin position="1131"/>
        <end position="1163"/>
    </location>
</feature>
<feature type="repeat" description="ANK" evidence="3">
    <location>
        <begin position="1196"/>
        <end position="1228"/>
    </location>
</feature>
<keyword evidence="2 3" id="KW-0040">ANK repeat</keyword>
<feature type="repeat" description="ANK" evidence="3">
    <location>
        <begin position="778"/>
        <end position="810"/>
    </location>
</feature>
<dbReference type="Gene3D" id="1.25.40.20">
    <property type="entry name" value="Ankyrin repeat-containing domain"/>
    <property type="match status" value="7"/>
</dbReference>
<feature type="repeat" description="ANK" evidence="3">
    <location>
        <begin position="1098"/>
        <end position="1130"/>
    </location>
</feature>
<dbReference type="Pfam" id="PF17109">
    <property type="entry name" value="Goodbye"/>
    <property type="match status" value="1"/>
</dbReference>
<feature type="repeat" description="ANK" evidence="3">
    <location>
        <begin position="1229"/>
        <end position="1261"/>
    </location>
</feature>
<proteinExistence type="predicted"/>
<feature type="repeat" description="ANK" evidence="3">
    <location>
        <begin position="1295"/>
        <end position="1327"/>
    </location>
</feature>
<dbReference type="PRINTS" id="PR01415">
    <property type="entry name" value="ANKYRIN"/>
</dbReference>
<evidence type="ECO:0000259" key="5">
    <source>
        <dbReference type="Pfam" id="PF22939"/>
    </source>
</evidence>
<comment type="caution">
    <text evidence="7">The sequence shown here is derived from an EMBL/GenBank/DDBJ whole genome shotgun (WGS) entry which is preliminary data.</text>
</comment>
<feature type="repeat" description="ANK" evidence="3">
    <location>
        <begin position="1164"/>
        <end position="1196"/>
    </location>
</feature>
<feature type="repeat" description="ANK" evidence="3">
    <location>
        <begin position="843"/>
        <end position="875"/>
    </location>
</feature>
<feature type="repeat" description="ANK" evidence="3">
    <location>
        <begin position="909"/>
        <end position="941"/>
    </location>
</feature>
<dbReference type="PROSITE" id="PS50297">
    <property type="entry name" value="ANK_REP_REGION"/>
    <property type="match status" value="11"/>
</dbReference>
<dbReference type="Gene3D" id="3.40.50.300">
    <property type="entry name" value="P-loop containing nucleotide triphosphate hydrolases"/>
    <property type="match status" value="1"/>
</dbReference>
<dbReference type="PANTHER" id="PTHR24189">
    <property type="entry name" value="MYOTROPHIN"/>
    <property type="match status" value="1"/>
</dbReference>
<dbReference type="InterPro" id="IPR031350">
    <property type="entry name" value="Goodbye_dom"/>
</dbReference>
<evidence type="ECO:0000259" key="6">
    <source>
        <dbReference type="Pfam" id="PF24883"/>
    </source>
</evidence>
<dbReference type="PANTHER" id="PTHR24189:SF50">
    <property type="entry name" value="ANKYRIN REPEAT AND SOCS BOX PROTEIN 2"/>
    <property type="match status" value="1"/>
</dbReference>
<dbReference type="InterPro" id="IPR002110">
    <property type="entry name" value="Ankyrin_rpt"/>
</dbReference>
<feature type="repeat" description="ANK" evidence="3">
    <location>
        <begin position="811"/>
        <end position="843"/>
    </location>
</feature>
<dbReference type="InterPro" id="IPR056884">
    <property type="entry name" value="NPHP3-like_N"/>
</dbReference>
<dbReference type="SMART" id="SM00248">
    <property type="entry name" value="ANK"/>
    <property type="match status" value="19"/>
</dbReference>
<feature type="domain" description="Fungal STAND N-terminal Goodbye" evidence="4">
    <location>
        <begin position="15"/>
        <end position="135"/>
    </location>
</feature>
<gene>
    <name evidence="7" type="ORF">AJ80_03284</name>
</gene>
<name>A0A2B7YL89_POLH7</name>
<feature type="repeat" description="ANK" evidence="3">
    <location>
        <begin position="876"/>
        <end position="908"/>
    </location>
</feature>
<dbReference type="Pfam" id="PF12796">
    <property type="entry name" value="Ank_2"/>
    <property type="match status" value="5"/>
</dbReference>
<organism evidence="7 8">
    <name type="scientific">Polytolypa hystricis (strain UAMH7299)</name>
    <dbReference type="NCBI Taxonomy" id="1447883"/>
    <lineage>
        <taxon>Eukaryota</taxon>
        <taxon>Fungi</taxon>
        <taxon>Dikarya</taxon>
        <taxon>Ascomycota</taxon>
        <taxon>Pezizomycotina</taxon>
        <taxon>Eurotiomycetes</taxon>
        <taxon>Eurotiomycetidae</taxon>
        <taxon>Onygenales</taxon>
        <taxon>Onygenales incertae sedis</taxon>
        <taxon>Polytolypa</taxon>
    </lineage>
</organism>
<dbReference type="InterPro" id="IPR036770">
    <property type="entry name" value="Ankyrin_rpt-contain_sf"/>
</dbReference>
<dbReference type="EMBL" id="PDNA01000036">
    <property type="protein sequence ID" value="PGH21367.1"/>
    <property type="molecule type" value="Genomic_DNA"/>
</dbReference>
<dbReference type="OrthoDB" id="5416940at2759"/>
<feature type="repeat" description="ANK" evidence="3">
    <location>
        <begin position="1006"/>
        <end position="1038"/>
    </location>
</feature>
<feature type="repeat" description="ANK" evidence="3">
    <location>
        <begin position="973"/>
        <end position="1005"/>
    </location>
</feature>
<dbReference type="InterPro" id="IPR050745">
    <property type="entry name" value="Multifunctional_regulatory"/>
</dbReference>